<sequence length="49" mass="5700">MNIRNTFKKWAAYQQTVRELAALDNRQLNDLGISRTDINRVARDHVSSL</sequence>
<proteinExistence type="predicted"/>
<dbReference type="InterPro" id="IPR009506">
    <property type="entry name" value="YjiS-like"/>
</dbReference>
<dbReference type="Pfam" id="PF06568">
    <property type="entry name" value="YjiS-like"/>
    <property type="match status" value="1"/>
</dbReference>
<accession>A0A942E732</accession>
<evidence type="ECO:0000313" key="3">
    <source>
        <dbReference type="Proteomes" id="UP000678281"/>
    </source>
</evidence>
<evidence type="ECO:0000313" key="2">
    <source>
        <dbReference type="EMBL" id="MBS3848657.1"/>
    </source>
</evidence>
<dbReference type="Proteomes" id="UP000678281">
    <property type="component" value="Unassembled WGS sequence"/>
</dbReference>
<keyword evidence="3" id="KW-1185">Reference proteome</keyword>
<comment type="caution">
    <text evidence="2">The sequence shown here is derived from an EMBL/GenBank/DDBJ whole genome shotgun (WGS) entry which is preliminary data.</text>
</comment>
<gene>
    <name evidence="2" type="ORF">KD146_08105</name>
</gene>
<name>A0A942E732_9HYPH</name>
<dbReference type="EMBL" id="JAGXTP010000001">
    <property type="protein sequence ID" value="MBS3848657.1"/>
    <property type="molecule type" value="Genomic_DNA"/>
</dbReference>
<dbReference type="RefSeq" id="WP_212658188.1">
    <property type="nucleotide sequence ID" value="NZ_JAGXTP010000001.1"/>
</dbReference>
<reference evidence="2" key="1">
    <citation type="submission" date="2021-04" db="EMBL/GenBank/DDBJ databases">
        <title>Devosia litorisediminis sp. nov., isolated from a sand dune.</title>
        <authorList>
            <person name="Park S."/>
            <person name="Yoon J.-H."/>
        </authorList>
    </citation>
    <scope>NUCLEOTIDE SEQUENCE</scope>
    <source>
        <strain evidence="2">BSSL-BM10</strain>
    </source>
</reference>
<feature type="domain" description="YjiS-like" evidence="1">
    <location>
        <begin position="3"/>
        <end position="38"/>
    </location>
</feature>
<evidence type="ECO:0000259" key="1">
    <source>
        <dbReference type="Pfam" id="PF06568"/>
    </source>
</evidence>
<organism evidence="2 3">
    <name type="scientific">Devosia litorisediminis</name>
    <dbReference type="NCBI Taxonomy" id="2829817"/>
    <lineage>
        <taxon>Bacteria</taxon>
        <taxon>Pseudomonadati</taxon>
        <taxon>Pseudomonadota</taxon>
        <taxon>Alphaproteobacteria</taxon>
        <taxon>Hyphomicrobiales</taxon>
        <taxon>Devosiaceae</taxon>
        <taxon>Devosia</taxon>
    </lineage>
</organism>
<protein>
    <submittedName>
        <fullName evidence="2">DUF1127 domain-containing protein</fullName>
    </submittedName>
</protein>
<dbReference type="AlphaFoldDB" id="A0A942E732"/>